<organism evidence="10 11">
    <name type="scientific">Morella rubra</name>
    <name type="common">Chinese bayberry</name>
    <dbReference type="NCBI Taxonomy" id="262757"/>
    <lineage>
        <taxon>Eukaryota</taxon>
        <taxon>Viridiplantae</taxon>
        <taxon>Streptophyta</taxon>
        <taxon>Embryophyta</taxon>
        <taxon>Tracheophyta</taxon>
        <taxon>Spermatophyta</taxon>
        <taxon>Magnoliopsida</taxon>
        <taxon>eudicotyledons</taxon>
        <taxon>Gunneridae</taxon>
        <taxon>Pentapetalae</taxon>
        <taxon>rosids</taxon>
        <taxon>fabids</taxon>
        <taxon>Fagales</taxon>
        <taxon>Myricaceae</taxon>
        <taxon>Morella</taxon>
    </lineage>
</organism>
<feature type="transmembrane region" description="Helical" evidence="8">
    <location>
        <begin position="517"/>
        <end position="536"/>
    </location>
</feature>
<feature type="transmembrane region" description="Helical" evidence="8">
    <location>
        <begin position="71"/>
        <end position="89"/>
    </location>
</feature>
<keyword evidence="4 8" id="KW-0812">Transmembrane</keyword>
<comment type="similarity">
    <text evidence="2 8">Belongs to the auxin efflux carrier (TC 2.A.69.1) family.</text>
</comment>
<evidence type="ECO:0000256" key="5">
    <source>
        <dbReference type="ARBA" id="ARBA00022989"/>
    </source>
</evidence>
<feature type="transmembrane region" description="Helical" evidence="8">
    <location>
        <begin position="6"/>
        <end position="28"/>
    </location>
</feature>
<comment type="subcellular location">
    <subcellularLocation>
        <location evidence="1 8">Membrane</location>
        <topology evidence="1 8">Multi-pass membrane protein</topology>
    </subcellularLocation>
</comment>
<evidence type="ECO:0000256" key="3">
    <source>
        <dbReference type="ARBA" id="ARBA00022448"/>
    </source>
</evidence>
<comment type="function">
    <text evidence="8">May act as a component of the auxin efflux carrier.</text>
</comment>
<dbReference type="InterPro" id="IPR014024">
    <property type="entry name" value="Auxin_eff_plant"/>
</dbReference>
<dbReference type="InterPro" id="IPR051107">
    <property type="entry name" value="Auxin_Efflux_Carrier"/>
</dbReference>
<comment type="caution">
    <text evidence="10">The sequence shown here is derived from an EMBL/GenBank/DDBJ whole genome shotgun (WGS) entry which is preliminary data.</text>
</comment>
<feature type="region of interest" description="Disordered" evidence="9">
    <location>
        <begin position="242"/>
        <end position="280"/>
    </location>
</feature>
<evidence type="ECO:0000256" key="1">
    <source>
        <dbReference type="ARBA" id="ARBA00004141"/>
    </source>
</evidence>
<dbReference type="GO" id="GO:0009734">
    <property type="term" value="P:auxin-activated signaling pathway"/>
    <property type="evidence" value="ECO:0007669"/>
    <property type="project" value="UniProtKB-UniRule"/>
</dbReference>
<dbReference type="EMBL" id="RXIC02000146">
    <property type="protein sequence ID" value="KAB1200588.1"/>
    <property type="molecule type" value="Genomic_DNA"/>
</dbReference>
<feature type="compositionally biased region" description="Polar residues" evidence="9">
    <location>
        <begin position="267"/>
        <end position="280"/>
    </location>
</feature>
<feature type="transmembrane region" description="Helical" evidence="8">
    <location>
        <begin position="132"/>
        <end position="152"/>
    </location>
</feature>
<evidence type="ECO:0000256" key="7">
    <source>
        <dbReference type="ARBA" id="ARBA00023294"/>
    </source>
</evidence>
<feature type="transmembrane region" description="Helical" evidence="8">
    <location>
        <begin position="456"/>
        <end position="479"/>
    </location>
</feature>
<evidence type="ECO:0000256" key="2">
    <source>
        <dbReference type="ARBA" id="ARBA00009177"/>
    </source>
</evidence>
<feature type="transmembrane region" description="Helical" evidence="8">
    <location>
        <begin position="101"/>
        <end position="120"/>
    </location>
</feature>
<dbReference type="PANTHER" id="PTHR31752:SF4">
    <property type="entry name" value="AUXIN EFFLUX CARRIER COMPONENT 2"/>
    <property type="match status" value="1"/>
</dbReference>
<feature type="compositionally biased region" description="Polar residues" evidence="9">
    <location>
        <begin position="242"/>
        <end position="257"/>
    </location>
</feature>
<accession>A0A6A1UKW0</accession>
<comment type="caution">
    <text evidence="8">Lacks conserved residue(s) required for the propagation of feature annotation.</text>
</comment>
<proteinExistence type="inferred from homology"/>
<dbReference type="GO" id="GO:0010329">
    <property type="term" value="F:auxin efflux transmembrane transporter activity"/>
    <property type="evidence" value="ECO:0007669"/>
    <property type="project" value="TreeGrafter"/>
</dbReference>
<dbReference type="NCBIfam" id="TIGR00946">
    <property type="entry name" value="2a69"/>
    <property type="match status" value="1"/>
</dbReference>
<sequence length="539" mass="59422">MITGKDVYAVLTALMPLYISMILGYGSVQWWKLFTSEQCSGINRFVALFAIPVLSFKLISSNDPYTMNYKFIAADTLQKIVILGVLFLWKTFRKESSIDWMITLFSLSTLPNTLVMGIPLLKAMYGDFSASLMVQIVVFQAVLWNTLLLIMFEYRGAKILITELFPKTAKSIASFEVDSDIVSLDGLEPLQADAEIRDDGRLHVVLRRLSAASMTPRASNLTGVEICSVQSVREATTRAPSFNQQDFSSYGNTNSPTGVHDHDIFSLPSSKGVTPRTSFNSEEEILKVSKRRKEWAMPRKDQPHMFVWSSIAPSPRNYRGATCTDLGARIDISEAALPHEIASSTEDQDGEKNPQMPSACVMTKLLLIMVWRKLIRNPNTYSSLLGIAWSLISSRYPKESPTLPLSMSMHMWHIKMPSIVSGCVSIISDTGLGMAMFALGLFMALQPKVIACGKSVAAFSMAVRFLVGPAVMAATSVAIGFRGVLLRVAIVQSALPQAIVSFVFAKEYNVHADILSTSVTFGMVIALPVAILYYILLGL</sequence>
<keyword evidence="7 8" id="KW-0927">Auxin signaling pathway</keyword>
<evidence type="ECO:0000313" key="10">
    <source>
        <dbReference type="EMBL" id="KAB1200588.1"/>
    </source>
</evidence>
<dbReference type="AlphaFoldDB" id="A0A6A1UKW0"/>
<evidence type="ECO:0000256" key="6">
    <source>
        <dbReference type="ARBA" id="ARBA00023136"/>
    </source>
</evidence>
<dbReference type="Pfam" id="PF03547">
    <property type="entry name" value="Mem_trans"/>
    <property type="match status" value="1"/>
</dbReference>
<evidence type="ECO:0000256" key="4">
    <source>
        <dbReference type="ARBA" id="ARBA00022692"/>
    </source>
</evidence>
<dbReference type="PANTHER" id="PTHR31752">
    <property type="entry name" value="AUXIN EFFLUX CARRIER COMPONENT 1B-RELATED"/>
    <property type="match status" value="1"/>
</dbReference>
<feature type="transmembrane region" description="Helical" evidence="8">
    <location>
        <begin position="416"/>
        <end position="444"/>
    </location>
</feature>
<keyword evidence="5 8" id="KW-1133">Transmembrane helix</keyword>
<keyword evidence="3 8" id="KW-0813">Transport</keyword>
<name>A0A6A1UKW0_9ROSI</name>
<dbReference type="OrthoDB" id="1868374at2759"/>
<protein>
    <recommendedName>
        <fullName evidence="8">Auxin efflux carrier component</fullName>
    </recommendedName>
</protein>
<evidence type="ECO:0000313" key="11">
    <source>
        <dbReference type="Proteomes" id="UP000516437"/>
    </source>
</evidence>
<dbReference type="GO" id="GO:0005886">
    <property type="term" value="C:plasma membrane"/>
    <property type="evidence" value="ECO:0007669"/>
    <property type="project" value="TreeGrafter"/>
</dbReference>
<dbReference type="Proteomes" id="UP000516437">
    <property type="component" value="Unassembled WGS sequence"/>
</dbReference>
<keyword evidence="6 8" id="KW-0472">Membrane</keyword>
<dbReference type="GO" id="GO:0009926">
    <property type="term" value="P:auxin polar transport"/>
    <property type="evidence" value="ECO:0007669"/>
    <property type="project" value="TreeGrafter"/>
</dbReference>
<evidence type="ECO:0000256" key="8">
    <source>
        <dbReference type="RuleBase" id="RU362108"/>
    </source>
</evidence>
<feature type="transmembrane region" description="Helical" evidence="8">
    <location>
        <begin position="485"/>
        <end position="505"/>
    </location>
</feature>
<gene>
    <name evidence="10" type="ORF">CJ030_MR0G006912</name>
</gene>
<keyword evidence="11" id="KW-1185">Reference proteome</keyword>
<dbReference type="GO" id="GO:0005783">
    <property type="term" value="C:endoplasmic reticulum"/>
    <property type="evidence" value="ECO:0007669"/>
    <property type="project" value="TreeGrafter"/>
</dbReference>
<reference evidence="10 11" key="1">
    <citation type="journal article" date="2019" name="Plant Biotechnol. J.">
        <title>The red bayberry genome and genetic basis of sex determination.</title>
        <authorList>
            <person name="Jia H.M."/>
            <person name="Jia H.J."/>
            <person name="Cai Q.L."/>
            <person name="Wang Y."/>
            <person name="Zhao H.B."/>
            <person name="Yang W.F."/>
            <person name="Wang G.Y."/>
            <person name="Li Y.H."/>
            <person name="Zhan D.L."/>
            <person name="Shen Y.T."/>
            <person name="Niu Q.F."/>
            <person name="Chang L."/>
            <person name="Qiu J."/>
            <person name="Zhao L."/>
            <person name="Xie H.B."/>
            <person name="Fu W.Y."/>
            <person name="Jin J."/>
            <person name="Li X.W."/>
            <person name="Jiao Y."/>
            <person name="Zhou C.C."/>
            <person name="Tu T."/>
            <person name="Chai C.Y."/>
            <person name="Gao J.L."/>
            <person name="Fan L.J."/>
            <person name="van de Weg E."/>
            <person name="Wang J.Y."/>
            <person name="Gao Z.S."/>
        </authorList>
    </citation>
    <scope>NUCLEOTIDE SEQUENCE [LARGE SCALE GENOMIC DNA]</scope>
    <source>
        <tissue evidence="10">Leaves</tissue>
    </source>
</reference>
<evidence type="ECO:0000256" key="9">
    <source>
        <dbReference type="SAM" id="MobiDB-lite"/>
    </source>
</evidence>
<dbReference type="InterPro" id="IPR004776">
    <property type="entry name" value="Mem_transp_PIN-like"/>
</dbReference>